<comment type="similarity">
    <text evidence="2">Belongs to the bacterial solute-binding protein SsuA/TauA family.</text>
</comment>
<dbReference type="EMBL" id="JAATEJ010000024">
    <property type="protein sequence ID" value="NJP46813.1"/>
    <property type="molecule type" value="Genomic_DNA"/>
</dbReference>
<evidence type="ECO:0000313" key="7">
    <source>
        <dbReference type="EMBL" id="NJP46813.1"/>
    </source>
</evidence>
<evidence type="ECO:0000256" key="2">
    <source>
        <dbReference type="ARBA" id="ARBA00010742"/>
    </source>
</evidence>
<dbReference type="SUPFAM" id="SSF53850">
    <property type="entry name" value="Periplasmic binding protein-like II"/>
    <property type="match status" value="1"/>
</dbReference>
<sequence>MTSPSRLRHLSHLPRVLAAGLVTAALLTAAACGSDGSDGTPGASAAASKGGTSSGAASSAPVPVDIGAVGNMSTVALYAAIENGTFLKYGIRAKLQIFANGAAVSKALQSGTVQATSSANTTVTTTSAGGTDVVYYAPILGDATIPYDDKSVALVASAKSGITADDPSSFVGKKIGDFVGGTGDDYLRTYLAKKGVDLGKVKIINLALGNQLVALQQGEVDAISTAEPYGTQIVQQLGAQARLISRGGGYVAYGVGLTSQRSYVQSHPDVIEKLTAAIADADAWTRKNPDAAAEIATDFVSGLPVTVAQASIKTLDFDPRLSGCTVQGFNAENKKLYDQKAVTANVDAASTMDVSFMQKAQQQYPELFSDLAPIPSSCPSL</sequence>
<dbReference type="Gene3D" id="3.40.190.10">
    <property type="entry name" value="Periplasmic binding protein-like II"/>
    <property type="match status" value="2"/>
</dbReference>
<feature type="chain" id="PRO_5045302978" evidence="5">
    <location>
        <begin position="25"/>
        <end position="381"/>
    </location>
</feature>
<evidence type="ECO:0000259" key="6">
    <source>
        <dbReference type="Pfam" id="PF09084"/>
    </source>
</evidence>
<feature type="signal peptide" evidence="5">
    <location>
        <begin position="1"/>
        <end position="24"/>
    </location>
</feature>
<comment type="caution">
    <text evidence="7">The sequence shown here is derived from an EMBL/GenBank/DDBJ whole genome shotgun (WGS) entry which is preliminary data.</text>
</comment>
<proteinExistence type="inferred from homology"/>
<dbReference type="Pfam" id="PF09084">
    <property type="entry name" value="NMT1"/>
    <property type="match status" value="1"/>
</dbReference>
<dbReference type="PANTHER" id="PTHR30024">
    <property type="entry name" value="ALIPHATIC SULFONATES-BINDING PROTEIN-RELATED"/>
    <property type="match status" value="1"/>
</dbReference>
<protein>
    <submittedName>
        <fullName evidence="7">ABC transporter substrate-binding protein</fullName>
    </submittedName>
</protein>
<dbReference type="InterPro" id="IPR015168">
    <property type="entry name" value="SsuA/THI5"/>
</dbReference>
<organism evidence="7 8">
    <name type="scientific">Actinacidiphila epipremni</name>
    <dbReference type="NCBI Taxonomy" id="2053013"/>
    <lineage>
        <taxon>Bacteria</taxon>
        <taxon>Bacillati</taxon>
        <taxon>Actinomycetota</taxon>
        <taxon>Actinomycetes</taxon>
        <taxon>Kitasatosporales</taxon>
        <taxon>Streptomycetaceae</taxon>
        <taxon>Actinacidiphila</taxon>
    </lineage>
</organism>
<reference evidence="7 8" key="1">
    <citation type="submission" date="2020-03" db="EMBL/GenBank/DDBJ databases">
        <title>WGS of actinomycetes isolated from Thailand.</title>
        <authorList>
            <person name="Thawai C."/>
        </authorList>
    </citation>
    <scope>NUCLEOTIDE SEQUENCE [LARGE SCALE GENOMIC DNA]</scope>
    <source>
        <strain evidence="7 8">PRB2-1</strain>
    </source>
</reference>
<keyword evidence="3 5" id="KW-0732">Signal</keyword>
<feature type="domain" description="SsuA/THI5-like" evidence="6">
    <location>
        <begin position="74"/>
        <end position="292"/>
    </location>
</feature>
<feature type="compositionally biased region" description="Low complexity" evidence="4">
    <location>
        <begin position="40"/>
        <end position="59"/>
    </location>
</feature>
<comment type="subcellular location">
    <subcellularLocation>
        <location evidence="1">Periplasm</location>
    </subcellularLocation>
</comment>
<accession>A0ABX0ZYY2</accession>
<evidence type="ECO:0000256" key="5">
    <source>
        <dbReference type="SAM" id="SignalP"/>
    </source>
</evidence>
<evidence type="ECO:0000313" key="8">
    <source>
        <dbReference type="Proteomes" id="UP000734511"/>
    </source>
</evidence>
<name>A0ABX0ZYY2_9ACTN</name>
<evidence type="ECO:0000256" key="3">
    <source>
        <dbReference type="ARBA" id="ARBA00022729"/>
    </source>
</evidence>
<dbReference type="PROSITE" id="PS51257">
    <property type="entry name" value="PROKAR_LIPOPROTEIN"/>
    <property type="match status" value="1"/>
</dbReference>
<dbReference type="Proteomes" id="UP000734511">
    <property type="component" value="Unassembled WGS sequence"/>
</dbReference>
<keyword evidence="8" id="KW-1185">Reference proteome</keyword>
<dbReference type="RefSeq" id="WP_167985661.1">
    <property type="nucleotide sequence ID" value="NZ_JAATEJ010000024.1"/>
</dbReference>
<dbReference type="PANTHER" id="PTHR30024:SF47">
    <property type="entry name" value="TAURINE-BINDING PERIPLASMIC PROTEIN"/>
    <property type="match status" value="1"/>
</dbReference>
<feature type="region of interest" description="Disordered" evidence="4">
    <location>
        <begin position="36"/>
        <end position="59"/>
    </location>
</feature>
<evidence type="ECO:0000256" key="1">
    <source>
        <dbReference type="ARBA" id="ARBA00004418"/>
    </source>
</evidence>
<gene>
    <name evidence="7" type="ORF">HCN08_25905</name>
</gene>
<evidence type="ECO:0000256" key="4">
    <source>
        <dbReference type="SAM" id="MobiDB-lite"/>
    </source>
</evidence>